<dbReference type="SMART" id="SM00445">
    <property type="entry name" value="LINK"/>
    <property type="match status" value="2"/>
</dbReference>
<feature type="region of interest" description="Disordered" evidence="27">
    <location>
        <begin position="1500"/>
        <end position="1522"/>
    </location>
</feature>
<dbReference type="PROSITE" id="PS01186">
    <property type="entry name" value="EGF_2"/>
    <property type="match status" value="1"/>
</dbReference>
<dbReference type="InterPro" id="IPR013783">
    <property type="entry name" value="Ig-like_fold"/>
</dbReference>
<feature type="compositionally biased region" description="Low complexity" evidence="27">
    <location>
        <begin position="1504"/>
        <end position="1518"/>
    </location>
</feature>
<feature type="compositionally biased region" description="Polar residues" evidence="27">
    <location>
        <begin position="2373"/>
        <end position="2383"/>
    </location>
</feature>
<keyword evidence="34" id="KW-1185">Reference proteome</keyword>
<dbReference type="PROSITE" id="PS00022">
    <property type="entry name" value="EGF_1"/>
    <property type="match status" value="2"/>
</dbReference>
<dbReference type="InterPro" id="IPR033987">
    <property type="entry name" value="CSPG_CTLD"/>
</dbReference>
<evidence type="ECO:0000256" key="3">
    <source>
        <dbReference type="ARBA" id="ARBA00006838"/>
    </source>
</evidence>
<keyword evidence="9" id="KW-0430">Lectin</keyword>
<reference evidence="35" key="2">
    <citation type="submission" date="2025-08" db="UniProtKB">
        <authorList>
            <consortium name="RefSeq"/>
        </authorList>
    </citation>
    <scope>IDENTIFICATION</scope>
    <source>
        <tissue evidence="35">Tongue muscle</tissue>
    </source>
</reference>
<comment type="function">
    <text evidence="18">May play a role in intercellular signaling and in connecting cells with the extracellular matrix. May take part in the regulation of cell motility, growth and differentiation. Binds hyaluronic acid.</text>
</comment>
<reference evidence="34" key="1">
    <citation type="journal article" date="2022" name="J. Hered.">
        <title>A De Novo Chromosome-Level Genome Assembly of the White-Tailed Deer, Odocoileus Virginianus.</title>
        <authorList>
            <person name="London E.W."/>
            <person name="Roca A.L."/>
            <person name="Novakofski J.E."/>
            <person name="Mateus-Pinilla N.E."/>
        </authorList>
    </citation>
    <scope>NUCLEOTIDE SEQUENCE [LARGE SCALE GENOMIC DNA]</scope>
</reference>
<feature type="compositionally biased region" description="Polar residues" evidence="27">
    <location>
        <begin position="973"/>
        <end position="1001"/>
    </location>
</feature>
<keyword evidence="10" id="KW-0677">Repeat</keyword>
<dbReference type="PANTHER" id="PTHR22804">
    <property type="entry name" value="AGGRECAN/VERSICAN PROTEOGLYCAN"/>
    <property type="match status" value="1"/>
</dbReference>
<dbReference type="SMART" id="SM00179">
    <property type="entry name" value="EGF_CA"/>
    <property type="match status" value="2"/>
</dbReference>
<dbReference type="SMART" id="SM00032">
    <property type="entry name" value="CCP"/>
    <property type="match status" value="1"/>
</dbReference>
<evidence type="ECO:0000256" key="28">
    <source>
        <dbReference type="SAM" id="SignalP"/>
    </source>
</evidence>
<feature type="compositionally biased region" description="Polar residues" evidence="27">
    <location>
        <begin position="737"/>
        <end position="755"/>
    </location>
</feature>
<dbReference type="Gene3D" id="2.60.40.10">
    <property type="entry name" value="Immunoglobulins"/>
    <property type="match status" value="1"/>
</dbReference>
<dbReference type="InterPro" id="IPR000538">
    <property type="entry name" value="Link_dom"/>
</dbReference>
<evidence type="ECO:0000256" key="2">
    <source>
        <dbReference type="ARBA" id="ARBA00004593"/>
    </source>
</evidence>
<evidence type="ECO:0000256" key="21">
    <source>
        <dbReference type="ARBA" id="ARBA00044230"/>
    </source>
</evidence>
<evidence type="ECO:0000256" key="23">
    <source>
        <dbReference type="ARBA" id="ARBA00044266"/>
    </source>
</evidence>
<comment type="caution">
    <text evidence="24">Lacks conserved residue(s) required for the propagation of feature annotation.</text>
</comment>
<feature type="domain" description="EGF-like" evidence="29">
    <location>
        <begin position="2092"/>
        <end position="2128"/>
    </location>
</feature>
<feature type="domain" description="Ig-like" evidence="31">
    <location>
        <begin position="33"/>
        <end position="147"/>
    </location>
</feature>
<dbReference type="CDD" id="cd03517">
    <property type="entry name" value="Link_domain_CSPGs_modules_1_3"/>
    <property type="match status" value="1"/>
</dbReference>
<evidence type="ECO:0000313" key="34">
    <source>
        <dbReference type="Proteomes" id="UP001652640"/>
    </source>
</evidence>
<dbReference type="InterPro" id="IPR050691">
    <property type="entry name" value="Hyaluronan_bind_Proteoglycan"/>
</dbReference>
<keyword evidence="7 25" id="KW-0768">Sushi</keyword>
<keyword evidence="4" id="KW-0964">Secreted</keyword>
<feature type="domain" description="C-type lectin" evidence="30">
    <location>
        <begin position="2179"/>
        <end position="2293"/>
    </location>
</feature>
<name>A0ABM4I233_ODOVR</name>
<evidence type="ECO:0000256" key="25">
    <source>
        <dbReference type="PROSITE-ProRule" id="PRU00302"/>
    </source>
</evidence>
<keyword evidence="6 24" id="KW-0245">EGF-like domain</keyword>
<keyword evidence="5" id="KW-0272">Extracellular matrix</keyword>
<dbReference type="PROSITE" id="PS00615">
    <property type="entry name" value="C_TYPE_LECTIN_1"/>
    <property type="match status" value="1"/>
</dbReference>
<dbReference type="Gene3D" id="3.10.100.10">
    <property type="entry name" value="Mannose-Binding Protein A, subunit A"/>
    <property type="match status" value="3"/>
</dbReference>
<evidence type="ECO:0000259" key="33">
    <source>
        <dbReference type="PROSITE" id="PS50963"/>
    </source>
</evidence>
<feature type="region of interest" description="Disordered" evidence="27">
    <location>
        <begin position="1054"/>
        <end position="1101"/>
    </location>
</feature>
<feature type="region of interest" description="Disordered" evidence="27">
    <location>
        <begin position="2373"/>
        <end position="2399"/>
    </location>
</feature>
<feature type="compositionally biased region" description="Basic and acidic residues" evidence="27">
    <location>
        <begin position="725"/>
        <end position="735"/>
    </location>
</feature>
<dbReference type="InterPro" id="IPR013106">
    <property type="entry name" value="Ig_V-set"/>
</dbReference>
<keyword evidence="12" id="KW-0654">Proteoglycan</keyword>
<dbReference type="RefSeq" id="XP_070321877.1">
    <property type="nucleotide sequence ID" value="XM_070465776.1"/>
</dbReference>
<evidence type="ECO:0000256" key="13">
    <source>
        <dbReference type="ARBA" id="ARBA00023157"/>
    </source>
</evidence>
<feature type="domain" description="Sushi" evidence="32">
    <location>
        <begin position="2297"/>
        <end position="2357"/>
    </location>
</feature>
<organism evidence="34 35">
    <name type="scientific">Odocoileus virginianus</name>
    <name type="common">White-tailed deer</name>
    <dbReference type="NCBI Taxonomy" id="9874"/>
    <lineage>
        <taxon>Eukaryota</taxon>
        <taxon>Metazoa</taxon>
        <taxon>Chordata</taxon>
        <taxon>Craniata</taxon>
        <taxon>Vertebrata</taxon>
        <taxon>Euteleostomi</taxon>
        <taxon>Mammalia</taxon>
        <taxon>Eutheria</taxon>
        <taxon>Laurasiatheria</taxon>
        <taxon>Artiodactyla</taxon>
        <taxon>Ruminantia</taxon>
        <taxon>Pecora</taxon>
        <taxon>Cervidae</taxon>
        <taxon>Odocoileinae</taxon>
        <taxon>Odocoileus</taxon>
    </lineage>
</organism>
<dbReference type="CDD" id="cd03588">
    <property type="entry name" value="CLECT_CSPGs"/>
    <property type="match status" value="1"/>
</dbReference>
<dbReference type="PANTHER" id="PTHR22804:SF6">
    <property type="entry name" value="VERSICAN CORE PROTEIN"/>
    <property type="match status" value="1"/>
</dbReference>
<evidence type="ECO:0000256" key="4">
    <source>
        <dbReference type="ARBA" id="ARBA00022525"/>
    </source>
</evidence>
<feature type="compositionally biased region" description="Low complexity" evidence="27">
    <location>
        <begin position="756"/>
        <end position="774"/>
    </location>
</feature>
<feature type="disulfide bond" evidence="25">
    <location>
        <begin position="2328"/>
        <end position="2355"/>
    </location>
</feature>
<evidence type="ECO:0000256" key="22">
    <source>
        <dbReference type="ARBA" id="ARBA00044263"/>
    </source>
</evidence>
<evidence type="ECO:0000313" key="35">
    <source>
        <dbReference type="RefSeq" id="XP_070321877.1"/>
    </source>
</evidence>
<dbReference type="SUPFAM" id="SSF56436">
    <property type="entry name" value="C-type lectin-like"/>
    <property type="match status" value="3"/>
</dbReference>
<dbReference type="SMART" id="SM00409">
    <property type="entry name" value="IG"/>
    <property type="match status" value="1"/>
</dbReference>
<dbReference type="InterPro" id="IPR000152">
    <property type="entry name" value="EGF-type_Asp/Asn_hydroxyl_site"/>
</dbReference>
<feature type="disulfide bond" evidence="24">
    <location>
        <begin position="2118"/>
        <end position="2127"/>
    </location>
</feature>
<dbReference type="Pfam" id="PF07686">
    <property type="entry name" value="V-set"/>
    <property type="match status" value="1"/>
</dbReference>
<feature type="disulfide bond" evidence="24">
    <location>
        <begin position="2156"/>
        <end position="2165"/>
    </location>
</feature>
<dbReference type="PROSITE" id="PS50923">
    <property type="entry name" value="SUSHI"/>
    <property type="match status" value="1"/>
</dbReference>
<dbReference type="InterPro" id="IPR036179">
    <property type="entry name" value="Ig-like_dom_sf"/>
</dbReference>
<feature type="domain" description="EGF-like" evidence="29">
    <location>
        <begin position="2130"/>
        <end position="2166"/>
    </location>
</feature>
<evidence type="ECO:0000256" key="19">
    <source>
        <dbReference type="ARBA" id="ARBA00044030"/>
    </source>
</evidence>
<feature type="region of interest" description="Disordered" evidence="27">
    <location>
        <begin position="812"/>
        <end position="831"/>
    </location>
</feature>
<feature type="compositionally biased region" description="Polar residues" evidence="27">
    <location>
        <begin position="1364"/>
        <end position="1388"/>
    </location>
</feature>
<dbReference type="CDD" id="cd00033">
    <property type="entry name" value="CCP"/>
    <property type="match status" value="1"/>
</dbReference>
<dbReference type="Gene3D" id="2.10.25.10">
    <property type="entry name" value="Laminin"/>
    <property type="match status" value="2"/>
</dbReference>
<dbReference type="InterPro" id="IPR016186">
    <property type="entry name" value="C-type_lectin-like/link_sf"/>
</dbReference>
<feature type="region of interest" description="Disordered" evidence="27">
    <location>
        <begin position="1823"/>
        <end position="1903"/>
    </location>
</feature>
<dbReference type="SMART" id="SM00034">
    <property type="entry name" value="CLECT"/>
    <property type="match status" value="1"/>
</dbReference>
<dbReference type="Pfam" id="PF00059">
    <property type="entry name" value="Lectin_C"/>
    <property type="match status" value="1"/>
</dbReference>
<dbReference type="InterPro" id="IPR001881">
    <property type="entry name" value="EGF-like_Ca-bd_dom"/>
</dbReference>
<dbReference type="CDD" id="cd00054">
    <property type="entry name" value="EGF_CA"/>
    <property type="match status" value="2"/>
</dbReference>
<feature type="disulfide bond" evidence="26">
    <location>
        <begin position="197"/>
        <end position="218"/>
    </location>
</feature>
<feature type="compositionally biased region" description="Low complexity" evidence="27">
    <location>
        <begin position="1823"/>
        <end position="1832"/>
    </location>
</feature>
<dbReference type="CDD" id="cd03520">
    <property type="entry name" value="Link_domain_CSPGs_modules_2_4"/>
    <property type="match status" value="1"/>
</dbReference>
<feature type="compositionally biased region" description="Polar residues" evidence="27">
    <location>
        <begin position="778"/>
        <end position="796"/>
    </location>
</feature>
<dbReference type="InterPro" id="IPR000742">
    <property type="entry name" value="EGF"/>
</dbReference>
<dbReference type="PROSITE" id="PS01187">
    <property type="entry name" value="EGF_CA"/>
    <property type="match status" value="1"/>
</dbReference>
<feature type="chain" id="PRO_5045197842" description="Versican core protein" evidence="28">
    <location>
        <begin position="21"/>
        <end position="2399"/>
    </location>
</feature>
<evidence type="ECO:0000259" key="30">
    <source>
        <dbReference type="PROSITE" id="PS50041"/>
    </source>
</evidence>
<gene>
    <name evidence="35" type="primary">VCAN</name>
</gene>
<keyword evidence="13 24" id="KW-1015">Disulfide bond</keyword>
<proteinExistence type="inferred from homology"/>
<dbReference type="InterPro" id="IPR001304">
    <property type="entry name" value="C-type_lectin-like"/>
</dbReference>
<dbReference type="GeneID" id="110137659"/>
<feature type="region of interest" description="Disordered" evidence="27">
    <location>
        <begin position="720"/>
        <end position="796"/>
    </location>
</feature>
<dbReference type="InterPro" id="IPR003599">
    <property type="entry name" value="Ig_sub"/>
</dbReference>
<comment type="subcellular location">
    <subcellularLocation>
        <location evidence="1">Cell projection</location>
        <location evidence="1">Cilium</location>
        <location evidence="1">Photoreceptor outer segment</location>
    </subcellularLocation>
    <subcellularLocation>
        <location evidence="2">Secreted</location>
        <location evidence="2">Extracellular space</location>
        <location evidence="2">Extracellular matrix</location>
        <location evidence="2">Interphotoreceptor matrix</location>
    </subcellularLocation>
</comment>
<dbReference type="Pfam" id="PF00084">
    <property type="entry name" value="Sushi"/>
    <property type="match status" value="1"/>
</dbReference>
<dbReference type="PRINTS" id="PR01265">
    <property type="entry name" value="LINKMODULE"/>
</dbReference>
<evidence type="ECO:0000256" key="20">
    <source>
        <dbReference type="ARBA" id="ARBA00044099"/>
    </source>
</evidence>
<feature type="signal peptide" evidence="28">
    <location>
        <begin position="1"/>
        <end position="20"/>
    </location>
</feature>
<feature type="compositionally biased region" description="Basic and acidic residues" evidence="27">
    <location>
        <begin position="1078"/>
        <end position="1089"/>
    </location>
</feature>
<feature type="compositionally biased region" description="Low complexity" evidence="27">
    <location>
        <begin position="1349"/>
        <end position="1363"/>
    </location>
</feature>
<dbReference type="SUPFAM" id="SSF57196">
    <property type="entry name" value="EGF/Laminin"/>
    <property type="match status" value="1"/>
</dbReference>
<feature type="region of interest" description="Disordered" evidence="27">
    <location>
        <begin position="427"/>
        <end position="457"/>
    </location>
</feature>
<dbReference type="Pfam" id="PF00193">
    <property type="entry name" value="Xlink"/>
    <property type="match status" value="2"/>
</dbReference>
<keyword evidence="15" id="KW-0966">Cell projection</keyword>
<evidence type="ECO:0000256" key="1">
    <source>
        <dbReference type="ARBA" id="ARBA00004504"/>
    </source>
</evidence>
<evidence type="ECO:0000256" key="7">
    <source>
        <dbReference type="ARBA" id="ARBA00022659"/>
    </source>
</evidence>
<dbReference type="PROSITE" id="PS50963">
    <property type="entry name" value="LINK_2"/>
    <property type="match status" value="2"/>
</dbReference>
<dbReference type="InterPro" id="IPR000436">
    <property type="entry name" value="Sushi_SCR_CCP_dom"/>
</dbReference>
<evidence type="ECO:0000256" key="17">
    <source>
        <dbReference type="ARBA" id="ARBA00023319"/>
    </source>
</evidence>
<feature type="region of interest" description="Disordered" evidence="27">
    <location>
        <begin position="969"/>
        <end position="1001"/>
    </location>
</feature>
<feature type="domain" description="Link" evidence="33">
    <location>
        <begin position="252"/>
        <end position="348"/>
    </location>
</feature>
<evidence type="ECO:0000259" key="31">
    <source>
        <dbReference type="PROSITE" id="PS50835"/>
    </source>
</evidence>
<keyword evidence="14" id="KW-0325">Glycoprotein</keyword>
<dbReference type="PROSITE" id="PS50026">
    <property type="entry name" value="EGF_3"/>
    <property type="match status" value="2"/>
</dbReference>
<evidence type="ECO:0000256" key="9">
    <source>
        <dbReference type="ARBA" id="ARBA00022734"/>
    </source>
</evidence>
<dbReference type="Gene3D" id="2.10.70.10">
    <property type="entry name" value="Complement Module, domain 1"/>
    <property type="match status" value="1"/>
</dbReference>
<feature type="compositionally biased region" description="Polar residues" evidence="27">
    <location>
        <begin position="1846"/>
        <end position="1861"/>
    </location>
</feature>
<evidence type="ECO:0000256" key="10">
    <source>
        <dbReference type="ARBA" id="ARBA00022737"/>
    </source>
</evidence>
<keyword evidence="17" id="KW-0393">Immunoglobulin domain</keyword>
<evidence type="ECO:0000256" key="5">
    <source>
        <dbReference type="ARBA" id="ARBA00022530"/>
    </source>
</evidence>
<feature type="region of interest" description="Disordered" evidence="27">
    <location>
        <begin position="1604"/>
        <end position="1624"/>
    </location>
</feature>
<dbReference type="CDD" id="cd05901">
    <property type="entry name" value="Ig_Versican"/>
    <property type="match status" value="1"/>
</dbReference>
<dbReference type="SUPFAM" id="SSF48726">
    <property type="entry name" value="Immunoglobulin"/>
    <property type="match status" value="1"/>
</dbReference>
<dbReference type="InterPro" id="IPR018097">
    <property type="entry name" value="EGF_Ca-bd_CS"/>
</dbReference>
<evidence type="ECO:0000256" key="11">
    <source>
        <dbReference type="ARBA" id="ARBA00022837"/>
    </source>
</evidence>
<evidence type="ECO:0000256" key="8">
    <source>
        <dbReference type="ARBA" id="ARBA00022729"/>
    </source>
</evidence>
<keyword evidence="16" id="KW-0373">Hyaluronic acid</keyword>
<feature type="region of interest" description="Disordered" evidence="27">
    <location>
        <begin position="1333"/>
        <end position="1404"/>
    </location>
</feature>
<sequence length="2399" mass="262344">MLINMKSILWMCSALIAVHALQKVNMEKSPPVKGSLSGKVNLPCHFSTMPTLPPSYNTTSEFLRIKWSKIELDKTGKDLKETTVLVAQNGNIKIGQDYKGRVSVPTHPEDVGDASLTMVKLLASDAGRYRCDVMYGIEDTQDTVSLTVEGVVFHYRAATSRYTLNFEMAQKACVDIGAVIATPEQLHAAYEDGFEQCDAGWLSDQTVRYPIRVPREGCYGDMMGKEGVRTYGFRAPHETYDVYCYVDHLDGDVFHITAPNKFTFEEAGEECQSRDARLATVGELQAAWRNGFDRCDYGWLLDASVRHPVTVARAQCGGGLLGVRTLYRFENQTGFPPPDSRFDAYCFKRRMSDLSVIGHPIDSESKEDEPCSEETDPEHDLIAEILPELLGILHSEEDEEDEECANATDVTTTPSVQYINGKHVVTTVPKDPEAAEARRGQFESVAPSQNFSDSSESDSHQFIITHAGLSTAMQPNESKETTESLEITWRPEIYPETPESFSSGEPDIFPTASIHEGDATEGPESITEKSPELEHLVHEHTESVPLFPEESSGDVAIDQESHKIIFSGATEGTFGEEAEKTSTTHTPSIVASSVSAPVSEDASFILTGTPQPDEPLSTVESWVEITPRHIVEFSGSPSIPIPEGSGEAEEDKNKLFAMITDLSQKNTTDSLIALDTSKIMITESLLDVPATSVYSISEQVSAVEPTKFVRETDTFEWVFSPPLEETTRKDEEKGATETASTVEVHSPTQRSDQFVSPSELESSSESPPDDSAAATRKSFMSQMTPTQSERETTSSTIVFTRAEVLDNLAAQTTDPSLSSQPGVLEGSSTVSGSPVSLFMEQGSGEAAVDPETTTVSSLSLNLEPEILAEEEAASTWSPRVETVFPFEPTEQVLSTAVDREVAEIISQTPKENLASEISGEPIHRAEIKGLPTDFPLEEDFSGDFREFSTVSYPITKEEIVMMEGSGDAAFKDTQMSPSVTPTSDLSNHTADSERPGSTSVSTSAFPWEEFTASAEGSGEQLLSVSNSVDQVFPGAAGKASGTDSPFIDQRLGEEGAIDETDQRSTILPTAEAESTEASTKEREVKENHTMDFPPTMEPDKLWPKQEVNPVRQGNGSEIVSEEKIQEQKSFEPLQSSIAPEQATFDSQTFPEPGLRTTDYFTLTTKKTYRTDEKVEEEVIPLADVSTSNLDSKGLALYTTLPEVTEKYHFFLATASVTESVPTESVIAGSTIKEEESIKPFPKVTSPLIKESDTDLLFSGLGSGEEVLPTIGSVNFTEIEQVLSTLYPLTSQVQSLEASILNDTSGDYEGMENVENEMRPLISKTDSIFEDGETASSTTLPEILSDARTEGPFTTPLTFPTGPEHSQNQTHGQAEEIQTSRPQPLTDQISSENSSTAETKETATSSTDFLARTYDLEMAKGFVTSTPKPSDLFYEHSGEGSGELDAVDAEVHASGTTQATRQGSTTFVSDRSLETHPTVPSVEAVSVDGFPAVSMALPLHPEQNESSPEAASTPTSTASYERATEGAADRLQDHFGGFKDSTLKPDRRKATESIIIDLDKEDKDLLLTVTESTILEILPELTDKNTIIDIDHTKPIYEDILGMQTDLDPEVPSGPPDSSEDSTQVQEKYEAAANLSSTEENSEASGDILLANYTQATPESKAPEDRSPLDHSGFIFTTGIPILSSETELDVLLPTATSLPIPSKSATVNPESKTEAKTLDDIFESSTLSDGQAIADQSEVISTLGYLERTQNEDEEKKYVSPSFQPEFSSGAEEALIDPTPYVSIGTAYLTAQSLTEAPDVMEGSRLPDSTDTSTVSAFAELLSQTPSSPSLSVHVGSGDSEHSEDSQPNALPSTDASTSPVPSGELANIGATFRPSSEERFHLTEPPSLSLDTEPSEDESKPKLLEPTEASATELIFQASATELIPQEEVEIFQISHSTTSVQVSGETVKVFPSIETPEAESIVTAASEMKLEGATLRPHSPASVIHGVEAGVGPQPSPQTSERPTIPSPLEINPETQAALIRGEDSTVVAPKQQVPTRMLDSNKQATVGTTELNAELATPSFPLLETSNETSFLIGINEESVEGTAIYLPGPDRCKTNPCLNGGTCYPTETSYVCTCVPGYSGDRCELDFDECHSNPCRNGATCIDGFNTFRCLCLPSYVGALCEQDTETCDYGWHKFQGQCYKYFAHRRTWDAAERECRLQGAHLTSILSHEEQMFVNRVGHDYQWIGLNDKMFEHDFRWTDGSTLQYENWRPNQPDSFFSTGEDCVVIIWHENGQWNDVPCNYHLTYTCKKGTVACGQPPVVENAKTFGKMKPRYEINSLIRYHCKDGFIQRHLPTIRCLGNGRWAMPKITCLNPSAYQRTYSKKYFKNSSSAKDNSINTSKHDHRWSRRWQESRR</sequence>
<dbReference type="InterPro" id="IPR018378">
    <property type="entry name" value="C-type_lectin_CS"/>
</dbReference>
<evidence type="ECO:0000256" key="6">
    <source>
        <dbReference type="ARBA" id="ARBA00022536"/>
    </source>
</evidence>
<dbReference type="InterPro" id="IPR035976">
    <property type="entry name" value="Sushi/SCR/CCP_sf"/>
</dbReference>
<evidence type="ECO:0000259" key="32">
    <source>
        <dbReference type="PROSITE" id="PS50923"/>
    </source>
</evidence>
<dbReference type="Pfam" id="PF00008">
    <property type="entry name" value="EGF"/>
    <property type="match status" value="2"/>
</dbReference>
<protein>
    <recommendedName>
        <fullName evidence="20">Versican core protein</fullName>
    </recommendedName>
    <alternativeName>
        <fullName evidence="21">Chondroitin sulfate proteoglycan core protein 2</fullName>
    </alternativeName>
    <alternativeName>
        <fullName evidence="22">Large fibroblast proteoglycan</fullName>
    </alternativeName>
    <alternativeName>
        <fullName evidence="23">PG-M</fullName>
    </alternativeName>
</protein>
<dbReference type="SUPFAM" id="SSF57535">
    <property type="entry name" value="Complement control module/SCR domain"/>
    <property type="match status" value="1"/>
</dbReference>
<comment type="subunit">
    <text evidence="19">Interacts with FBLN1.</text>
</comment>
<comment type="similarity">
    <text evidence="3">Belongs to the aggrecan/versican proteoglycan family.</text>
</comment>
<dbReference type="SMART" id="SM00181">
    <property type="entry name" value="EGF"/>
    <property type="match status" value="2"/>
</dbReference>
<keyword evidence="8 28" id="KW-0732">Signal</keyword>
<evidence type="ECO:0000256" key="27">
    <source>
        <dbReference type="SAM" id="MobiDB-lite"/>
    </source>
</evidence>
<feature type="domain" description="Link" evidence="33">
    <location>
        <begin position="151"/>
        <end position="246"/>
    </location>
</feature>
<accession>A0ABM4I233</accession>
<dbReference type="InterPro" id="IPR007110">
    <property type="entry name" value="Ig-like_dom"/>
</dbReference>
<evidence type="ECO:0000256" key="15">
    <source>
        <dbReference type="ARBA" id="ARBA00023273"/>
    </source>
</evidence>
<evidence type="ECO:0000256" key="24">
    <source>
        <dbReference type="PROSITE-ProRule" id="PRU00076"/>
    </source>
</evidence>
<evidence type="ECO:0000256" key="26">
    <source>
        <dbReference type="PROSITE-ProRule" id="PRU00323"/>
    </source>
</evidence>
<feature type="disulfide bond" evidence="25">
    <location>
        <begin position="2299"/>
        <end position="2342"/>
    </location>
</feature>
<evidence type="ECO:0000259" key="29">
    <source>
        <dbReference type="PROSITE" id="PS50026"/>
    </source>
</evidence>
<dbReference type="Proteomes" id="UP001652640">
    <property type="component" value="Chromosome 3"/>
</dbReference>
<evidence type="ECO:0000256" key="16">
    <source>
        <dbReference type="ARBA" id="ARBA00023290"/>
    </source>
</evidence>
<dbReference type="PROSITE" id="PS50041">
    <property type="entry name" value="C_TYPE_LECTIN_2"/>
    <property type="match status" value="1"/>
</dbReference>
<evidence type="ECO:0000256" key="12">
    <source>
        <dbReference type="ARBA" id="ARBA00022974"/>
    </source>
</evidence>
<dbReference type="InterPro" id="IPR016187">
    <property type="entry name" value="CTDL_fold"/>
</dbReference>
<feature type="compositionally biased region" description="Basic and acidic residues" evidence="27">
    <location>
        <begin position="430"/>
        <end position="441"/>
    </location>
</feature>
<feature type="compositionally biased region" description="Low complexity" evidence="27">
    <location>
        <begin position="1389"/>
        <end position="1404"/>
    </location>
</feature>
<dbReference type="PROSITE" id="PS00010">
    <property type="entry name" value="ASX_HYDROXYL"/>
    <property type="match status" value="1"/>
</dbReference>
<dbReference type="PROSITE" id="PS50835">
    <property type="entry name" value="IG_LIKE"/>
    <property type="match status" value="1"/>
</dbReference>
<evidence type="ECO:0000256" key="14">
    <source>
        <dbReference type="ARBA" id="ARBA00023180"/>
    </source>
</evidence>
<feature type="disulfide bond" evidence="26">
    <location>
        <begin position="295"/>
        <end position="316"/>
    </location>
</feature>
<evidence type="ECO:0000256" key="18">
    <source>
        <dbReference type="ARBA" id="ARBA00043896"/>
    </source>
</evidence>
<keyword evidence="11" id="KW-0106">Calcium</keyword>
<dbReference type="SMART" id="SM00406">
    <property type="entry name" value="IGv"/>
    <property type="match status" value="1"/>
</dbReference>
<dbReference type="PROSITE" id="PS01241">
    <property type="entry name" value="LINK_1"/>
    <property type="match status" value="1"/>
</dbReference>